<feature type="compositionally biased region" description="Acidic residues" evidence="1">
    <location>
        <begin position="206"/>
        <end position="215"/>
    </location>
</feature>
<evidence type="ECO:0000256" key="1">
    <source>
        <dbReference type="SAM" id="MobiDB-lite"/>
    </source>
</evidence>
<dbReference type="SUPFAM" id="SSF47413">
    <property type="entry name" value="lambda repressor-like DNA-binding domains"/>
    <property type="match status" value="1"/>
</dbReference>
<keyword evidence="3" id="KW-1185">Reference proteome</keyword>
<sequence>MTRGERPHGRAKYVMEKCPCDVCREANNAYNRNRKRQRAYGRAAYVDAEPARAHLRALGEAGIGWRRAAELAGLSTSVVSKLLYGRSGRAPSQRIRAATAAKILAVEINADGMAAHAVVDATGTRRRLRALVAIGWSQTQLAERLGLTPNNFGPLVHGQPNITAARRRAVTELYDELWDKPPADNALARKSRRYAQQQGWVPPLAWDDDEIDDPAAEPAGVEEPKRKPGGQRKLPPPDELRWLLTQQSPQSVAQRFGVHVKTIDNALRRPA</sequence>
<evidence type="ECO:0008006" key="4">
    <source>
        <dbReference type="Google" id="ProtNLM"/>
    </source>
</evidence>
<proteinExistence type="predicted"/>
<dbReference type="InterPro" id="IPR010982">
    <property type="entry name" value="Lambda_DNA-bd_dom_sf"/>
</dbReference>
<dbReference type="Proteomes" id="UP001597542">
    <property type="component" value="Unassembled WGS sequence"/>
</dbReference>
<accession>A0ABW5I4P3</accession>
<evidence type="ECO:0000313" key="3">
    <source>
        <dbReference type="Proteomes" id="UP001597542"/>
    </source>
</evidence>
<reference evidence="3" key="1">
    <citation type="journal article" date="2019" name="Int. J. Syst. Evol. Microbiol.">
        <title>The Global Catalogue of Microorganisms (GCM) 10K type strain sequencing project: providing services to taxonomists for standard genome sequencing and annotation.</title>
        <authorList>
            <consortium name="The Broad Institute Genomics Platform"/>
            <consortium name="The Broad Institute Genome Sequencing Center for Infectious Disease"/>
            <person name="Wu L."/>
            <person name="Ma J."/>
        </authorList>
    </citation>
    <scope>NUCLEOTIDE SEQUENCE [LARGE SCALE GENOMIC DNA]</scope>
    <source>
        <strain evidence="3">CGMCC 4.7638</strain>
    </source>
</reference>
<dbReference type="EMBL" id="JBHUKQ010000014">
    <property type="protein sequence ID" value="MFD2484167.1"/>
    <property type="molecule type" value="Genomic_DNA"/>
</dbReference>
<organism evidence="2 3">
    <name type="scientific">Amycolatopsis albidoflavus</name>
    <dbReference type="NCBI Taxonomy" id="102226"/>
    <lineage>
        <taxon>Bacteria</taxon>
        <taxon>Bacillati</taxon>
        <taxon>Actinomycetota</taxon>
        <taxon>Actinomycetes</taxon>
        <taxon>Pseudonocardiales</taxon>
        <taxon>Pseudonocardiaceae</taxon>
        <taxon>Amycolatopsis</taxon>
    </lineage>
</organism>
<gene>
    <name evidence="2" type="ORF">ACFSUT_28080</name>
</gene>
<dbReference type="RefSeq" id="WP_344283159.1">
    <property type="nucleotide sequence ID" value="NZ_BAAAHV010000022.1"/>
</dbReference>
<protein>
    <recommendedName>
        <fullName evidence="4">HTH cro/C1-type domain-containing protein</fullName>
    </recommendedName>
</protein>
<evidence type="ECO:0000313" key="2">
    <source>
        <dbReference type="EMBL" id="MFD2484167.1"/>
    </source>
</evidence>
<name>A0ABW5I4P3_9PSEU</name>
<comment type="caution">
    <text evidence="2">The sequence shown here is derived from an EMBL/GenBank/DDBJ whole genome shotgun (WGS) entry which is preliminary data.</text>
</comment>
<feature type="region of interest" description="Disordered" evidence="1">
    <location>
        <begin position="202"/>
        <end position="239"/>
    </location>
</feature>